<protein>
    <submittedName>
        <fullName evidence="1">Uncharacterized protein</fullName>
    </submittedName>
</protein>
<comment type="caution">
    <text evidence="1">The sequence shown here is derived from an EMBL/GenBank/DDBJ whole genome shotgun (WGS) entry which is preliminary data.</text>
</comment>
<organism evidence="1 2">
    <name type="scientific">Chitinophaga parva</name>
    <dbReference type="NCBI Taxonomy" id="2169414"/>
    <lineage>
        <taxon>Bacteria</taxon>
        <taxon>Pseudomonadati</taxon>
        <taxon>Bacteroidota</taxon>
        <taxon>Chitinophagia</taxon>
        <taxon>Chitinophagales</taxon>
        <taxon>Chitinophagaceae</taxon>
        <taxon>Chitinophaga</taxon>
    </lineage>
</organism>
<evidence type="ECO:0000313" key="2">
    <source>
        <dbReference type="Proteomes" id="UP000244450"/>
    </source>
</evidence>
<keyword evidence="2" id="KW-1185">Reference proteome</keyword>
<gene>
    <name evidence="1" type="ORF">DCC81_02665</name>
</gene>
<sequence length="70" mass="8195">MFHVEHLLFKDEEGGCGLKNLVFCWIRQSHHLTTQIFIQDDPSVYLWRGYPVMAPFRIRCYLKIAGAVTP</sequence>
<proteinExistence type="predicted"/>
<dbReference type="AlphaFoldDB" id="A0A2T7BL55"/>
<reference evidence="1 2" key="1">
    <citation type="submission" date="2018-04" db="EMBL/GenBank/DDBJ databases">
        <title>Chitinophaga fuyangensis sp. nov., isolated from soil in a chemical factory.</title>
        <authorList>
            <person name="Chen K."/>
        </authorList>
    </citation>
    <scope>NUCLEOTIDE SEQUENCE [LARGE SCALE GENOMIC DNA]</scope>
    <source>
        <strain evidence="1 2">LY-1</strain>
    </source>
</reference>
<accession>A0A2T7BL55</accession>
<dbReference type="Proteomes" id="UP000244450">
    <property type="component" value="Unassembled WGS sequence"/>
</dbReference>
<evidence type="ECO:0000313" key="1">
    <source>
        <dbReference type="EMBL" id="PUZ28405.1"/>
    </source>
</evidence>
<dbReference type="EMBL" id="QCYK01000001">
    <property type="protein sequence ID" value="PUZ28405.1"/>
    <property type="molecule type" value="Genomic_DNA"/>
</dbReference>
<name>A0A2T7BL55_9BACT</name>